<keyword evidence="11" id="KW-1185">Reference proteome</keyword>
<dbReference type="Proteomes" id="UP000838412">
    <property type="component" value="Chromosome 1"/>
</dbReference>
<keyword evidence="3 9" id="KW-1133">Transmembrane helix</keyword>
<evidence type="ECO:0000256" key="6">
    <source>
        <dbReference type="ARBA" id="ARBA00023170"/>
    </source>
</evidence>
<reference evidence="10" key="1">
    <citation type="submission" date="2022-01" db="EMBL/GenBank/DDBJ databases">
        <authorList>
            <person name="Braso-Vives M."/>
        </authorList>
    </citation>
    <scope>NUCLEOTIDE SEQUENCE</scope>
</reference>
<keyword evidence="7 8" id="KW-0807">Transducer</keyword>
<dbReference type="Pfam" id="PF00001">
    <property type="entry name" value="7tm_1"/>
    <property type="match status" value="1"/>
</dbReference>
<feature type="transmembrane region" description="Helical" evidence="9">
    <location>
        <begin position="98"/>
        <end position="121"/>
    </location>
</feature>
<proteinExistence type="inferred from homology"/>
<dbReference type="PROSITE" id="PS00237">
    <property type="entry name" value="G_PROTEIN_RECEP_F1_1"/>
    <property type="match status" value="1"/>
</dbReference>
<evidence type="ECO:0000256" key="4">
    <source>
        <dbReference type="ARBA" id="ARBA00023040"/>
    </source>
</evidence>
<feature type="transmembrane region" description="Helical" evidence="9">
    <location>
        <begin position="49"/>
        <end position="71"/>
    </location>
</feature>
<dbReference type="SUPFAM" id="SSF81321">
    <property type="entry name" value="Family A G protein-coupled receptor-like"/>
    <property type="match status" value="1"/>
</dbReference>
<evidence type="ECO:0000256" key="7">
    <source>
        <dbReference type="ARBA" id="ARBA00023224"/>
    </source>
</evidence>
<keyword evidence="6 8" id="KW-0675">Receptor</keyword>
<dbReference type="InterPro" id="IPR000276">
    <property type="entry name" value="GPCR_Rhodpsn"/>
</dbReference>
<dbReference type="OrthoDB" id="10036964at2759"/>
<dbReference type="GO" id="GO:0005886">
    <property type="term" value="C:plasma membrane"/>
    <property type="evidence" value="ECO:0007669"/>
    <property type="project" value="TreeGrafter"/>
</dbReference>
<evidence type="ECO:0000256" key="9">
    <source>
        <dbReference type="SAM" id="Phobius"/>
    </source>
</evidence>
<feature type="transmembrane region" description="Helical" evidence="9">
    <location>
        <begin position="147"/>
        <end position="168"/>
    </location>
</feature>
<dbReference type="PRINTS" id="PR00237">
    <property type="entry name" value="GPCRRHODOPSN"/>
</dbReference>
<comment type="similarity">
    <text evidence="8">Belongs to the G-protein coupled receptor 1 family.</text>
</comment>
<comment type="subcellular location">
    <subcellularLocation>
        <location evidence="1">Membrane</location>
        <topology evidence="1">Multi-pass membrane protein</topology>
    </subcellularLocation>
</comment>
<evidence type="ECO:0000313" key="11">
    <source>
        <dbReference type="Proteomes" id="UP000838412"/>
    </source>
</evidence>
<sequence length="327" mass="36719">MTSAGKLTPFFEVLVFQASILTMVAVSADRYQGVCHPLLTQSSNRRRRALLSIALVWGLSLAASSPVLSIATYTEVDMNGTIICQCISTVDVAWKNHYTTVITVGFFVLPLLALTVMYIAIGRRLTRKPTGEINAHLQAQHRSRRRVVLMLGTVVTVFFVCLLPHRLFQMWILYAPVEQIEALGLQGFVKLTIFMRMMVYINCSLNPIIYTLFSTRFRAAFFKCCSSSEQPDSLRRAFTTGQAHRDTVRDGNRGNRDIRNRLLSEVTASNSCPQLSDQRPSNVTSAFTLTRLTSFPVVRSASNAGYNEPSFKQECGERIAYVWESHV</sequence>
<keyword evidence="2 8" id="KW-0812">Transmembrane</keyword>
<evidence type="ECO:0000256" key="3">
    <source>
        <dbReference type="ARBA" id="ARBA00022989"/>
    </source>
</evidence>
<evidence type="ECO:0000256" key="1">
    <source>
        <dbReference type="ARBA" id="ARBA00004141"/>
    </source>
</evidence>
<keyword evidence="4 8" id="KW-0297">G-protein coupled receptor</keyword>
<dbReference type="Gene3D" id="1.20.1070.10">
    <property type="entry name" value="Rhodopsin 7-helix transmembrane proteins"/>
    <property type="match status" value="1"/>
</dbReference>
<protein>
    <submittedName>
        <fullName evidence="10">NMUR2 protein</fullName>
    </submittedName>
</protein>
<dbReference type="AlphaFoldDB" id="A0A8J9VBU7"/>
<feature type="transmembrane region" description="Helical" evidence="9">
    <location>
        <begin position="6"/>
        <end position="28"/>
    </location>
</feature>
<dbReference type="EMBL" id="OV696686">
    <property type="protein sequence ID" value="CAH1233694.1"/>
    <property type="molecule type" value="Genomic_DNA"/>
</dbReference>
<evidence type="ECO:0000256" key="2">
    <source>
        <dbReference type="ARBA" id="ARBA00022692"/>
    </source>
</evidence>
<accession>A0A8J9VBU7</accession>
<dbReference type="PANTHER" id="PTHR24243:SF233">
    <property type="entry name" value="THYROTROPIN-RELEASING HORMONE RECEPTOR"/>
    <property type="match status" value="1"/>
</dbReference>
<feature type="transmembrane region" description="Helical" evidence="9">
    <location>
        <begin position="188"/>
        <end position="213"/>
    </location>
</feature>
<organism evidence="10 11">
    <name type="scientific">Branchiostoma lanceolatum</name>
    <name type="common">Common lancelet</name>
    <name type="synonym">Amphioxus lanceolatum</name>
    <dbReference type="NCBI Taxonomy" id="7740"/>
    <lineage>
        <taxon>Eukaryota</taxon>
        <taxon>Metazoa</taxon>
        <taxon>Chordata</taxon>
        <taxon>Cephalochordata</taxon>
        <taxon>Leptocardii</taxon>
        <taxon>Amphioxiformes</taxon>
        <taxon>Branchiostomatidae</taxon>
        <taxon>Branchiostoma</taxon>
    </lineage>
</organism>
<dbReference type="GO" id="GO:0004930">
    <property type="term" value="F:G protein-coupled receptor activity"/>
    <property type="evidence" value="ECO:0007669"/>
    <property type="project" value="UniProtKB-KW"/>
</dbReference>
<keyword evidence="5 9" id="KW-0472">Membrane</keyword>
<evidence type="ECO:0000256" key="8">
    <source>
        <dbReference type="RuleBase" id="RU000688"/>
    </source>
</evidence>
<dbReference type="PANTHER" id="PTHR24243">
    <property type="entry name" value="G-PROTEIN COUPLED RECEPTOR"/>
    <property type="match status" value="1"/>
</dbReference>
<name>A0A8J9VBU7_BRALA</name>
<gene>
    <name evidence="10" type="primary">NMUR2</name>
    <name evidence="10" type="ORF">BLAG_LOCUS2360</name>
</gene>
<evidence type="ECO:0000256" key="5">
    <source>
        <dbReference type="ARBA" id="ARBA00023136"/>
    </source>
</evidence>
<evidence type="ECO:0000313" key="10">
    <source>
        <dbReference type="EMBL" id="CAH1233694.1"/>
    </source>
</evidence>